<proteinExistence type="predicted"/>
<accession>A0A553NDM0</accession>
<comment type="caution">
    <text evidence="1">The sequence shown here is derived from an EMBL/GenBank/DDBJ whole genome shotgun (WGS) entry which is preliminary data.</text>
</comment>
<protein>
    <submittedName>
        <fullName evidence="1">Uncharacterized protein</fullName>
    </submittedName>
</protein>
<dbReference type="Proteomes" id="UP000318571">
    <property type="component" value="Chromosome 10"/>
</dbReference>
<dbReference type="EMBL" id="VCGU01000458">
    <property type="protein sequence ID" value="TRY63449.1"/>
    <property type="molecule type" value="Genomic_DNA"/>
</dbReference>
<reference evidence="1 2" key="1">
    <citation type="journal article" date="2018" name="Nat. Ecol. Evol.">
        <title>Genomic signatures of mitonuclear coevolution across populations of Tigriopus californicus.</title>
        <authorList>
            <person name="Barreto F.S."/>
            <person name="Watson E.T."/>
            <person name="Lima T.G."/>
            <person name="Willett C.S."/>
            <person name="Edmands S."/>
            <person name="Li W."/>
            <person name="Burton R.S."/>
        </authorList>
    </citation>
    <scope>NUCLEOTIDE SEQUENCE [LARGE SCALE GENOMIC DNA]</scope>
    <source>
        <strain evidence="1 2">San Diego</strain>
    </source>
</reference>
<keyword evidence="2" id="KW-1185">Reference proteome</keyword>
<sequence>MQTRERHHVDGQFAKISVQLTGETKTSGDTGHGQGHEMVQVTVGGGGELQCAEADVVQSLVIDTKGLVGILDELMYGKGGIVGFHHGVRHLGGRNNGVGVHDAIGVLFADLRDEQCAQTRSAYSCSSSSSSNSPSSSAVASWYCWYSLTRSFMLDSASVNSISSMPSPVYQCKKALRRNMAISVQLTGETKTSGDTGHGQGHEMVQVTVCGGGELQCAEADVVQSLVIDTKGLVGILDELMYGKGGIVGFHHGVGHLGGRNNGVGVHDAIGVLFADLRDEQCAQTRSGSTTQ</sequence>
<gene>
    <name evidence="1" type="ORF">TCAL_16600</name>
</gene>
<evidence type="ECO:0000313" key="1">
    <source>
        <dbReference type="EMBL" id="TRY63449.1"/>
    </source>
</evidence>
<evidence type="ECO:0000313" key="2">
    <source>
        <dbReference type="Proteomes" id="UP000318571"/>
    </source>
</evidence>
<name>A0A553NDM0_TIGCA</name>
<organism evidence="1 2">
    <name type="scientific">Tigriopus californicus</name>
    <name type="common">Marine copepod</name>
    <dbReference type="NCBI Taxonomy" id="6832"/>
    <lineage>
        <taxon>Eukaryota</taxon>
        <taxon>Metazoa</taxon>
        <taxon>Ecdysozoa</taxon>
        <taxon>Arthropoda</taxon>
        <taxon>Crustacea</taxon>
        <taxon>Multicrustacea</taxon>
        <taxon>Hexanauplia</taxon>
        <taxon>Copepoda</taxon>
        <taxon>Harpacticoida</taxon>
        <taxon>Harpacticidae</taxon>
        <taxon>Tigriopus</taxon>
    </lineage>
</organism>
<dbReference type="AlphaFoldDB" id="A0A553NDM0"/>